<geneLocation type="plasmid" evidence="1 2">
    <name>unnamed3</name>
</geneLocation>
<dbReference type="Proteomes" id="UP000662986">
    <property type="component" value="Plasmid unnamed3"/>
</dbReference>
<dbReference type="RefSeq" id="WP_206004587.1">
    <property type="nucleotide sequence ID" value="NZ_CP070616.1"/>
</dbReference>
<keyword evidence="1" id="KW-0614">Plasmid</keyword>
<organism evidence="1 2">
    <name type="scientific">Rhodococcus pseudokoreensis</name>
    <dbReference type="NCBI Taxonomy" id="2811421"/>
    <lineage>
        <taxon>Bacteria</taxon>
        <taxon>Bacillati</taxon>
        <taxon>Actinomycetota</taxon>
        <taxon>Actinomycetes</taxon>
        <taxon>Mycobacteriales</taxon>
        <taxon>Nocardiaceae</taxon>
        <taxon>Rhodococcus</taxon>
    </lineage>
</organism>
<keyword evidence="2" id="KW-1185">Reference proteome</keyword>
<evidence type="ECO:0000313" key="2">
    <source>
        <dbReference type="Proteomes" id="UP000662986"/>
    </source>
</evidence>
<sequence length="247" mass="26837">MTLPIAAGMVPLIIRAKLAAGVAHAVPWGISLDGLLASEIRENTKAAARASGTDYTPYSLDTVPEDLDLPLARCPGDGGDRWHWAATFAYPEDEDEVPGPHVQYWSARPDQQALEQMSVELPALVSERQGRYRSRVMPLPLTACRHLVWRAVGDAVAITELLAPLVSIGKKRGAGNGHILSWEITEQSVGKPWEFAHLHPDGSLGRTAPATCLHERGDLRTGGEGRMGLRPPYMHPSRRAQVLLPAT</sequence>
<protein>
    <recommendedName>
        <fullName evidence="3">CRISPR type IV/AFERR-associated protein Csf3</fullName>
    </recommendedName>
</protein>
<proteinExistence type="predicted"/>
<dbReference type="EMBL" id="CP070616">
    <property type="protein sequence ID" value="QSE87822.1"/>
    <property type="molecule type" value="Genomic_DNA"/>
</dbReference>
<accession>A0A974ZRX5</accession>
<name>A0A974ZRX5_9NOCA</name>
<reference evidence="1 2" key="1">
    <citation type="journal article" date="2021" name="Microbiol. Resour. Announc.">
        <title>Complete Genome Sequences of Two Rhodococcus sp. Strains with Large and Linear Chromosomes, Isolated from Apple Rhizosphere.</title>
        <authorList>
            <person name="Benning S."/>
            <person name="Brugnone N."/>
            <person name="Siani R."/>
            <person name="Kublik S."/>
            <person name="Schloter M."/>
            <person name="Rad V."/>
        </authorList>
    </citation>
    <scope>NUCLEOTIDE SEQUENCE [LARGE SCALE GENOMIC DNA]</scope>
    <source>
        <strain evidence="1 2">R79</strain>
    </source>
</reference>
<evidence type="ECO:0000313" key="1">
    <source>
        <dbReference type="EMBL" id="QSE87822.1"/>
    </source>
</evidence>
<reference evidence="1 2" key="2">
    <citation type="journal article" date="2022" name="Arch. Microbiol.">
        <title>Rhodococcus pseudokoreensis sp. nov. isolated from the rhizosphere of young M26 apple rootstocks.</title>
        <authorList>
            <person name="Kampfer P."/>
            <person name="Glaeser S.P."/>
            <person name="Blom J."/>
            <person name="Wolf J."/>
            <person name="Benning S."/>
            <person name="Schloter M."/>
            <person name="Neumann-Schaal M."/>
        </authorList>
    </citation>
    <scope>NUCLEOTIDE SEQUENCE [LARGE SCALE GENOMIC DNA]</scope>
    <source>
        <strain evidence="1 2">R79</strain>
    </source>
</reference>
<gene>
    <name evidence="1" type="ORF">JWS13_03940</name>
</gene>
<evidence type="ECO:0008006" key="3">
    <source>
        <dbReference type="Google" id="ProtNLM"/>
    </source>
</evidence>